<name>A0A1L0BJK4_9ASCO</name>
<keyword evidence="2" id="KW-0507">mRNA processing</keyword>
<feature type="binding site" evidence="8">
    <location>
        <position position="43"/>
    </location>
    <ligand>
        <name>Zn(2+)</name>
        <dbReference type="ChEBI" id="CHEBI:29105"/>
    </ligand>
</feature>
<feature type="compositionally biased region" description="Polar residues" evidence="9">
    <location>
        <begin position="280"/>
        <end position="293"/>
    </location>
</feature>
<feature type="region of interest" description="Disordered" evidence="9">
    <location>
        <begin position="1"/>
        <end position="27"/>
    </location>
</feature>
<organism evidence="10 11">
    <name type="scientific">Sungouiella intermedia</name>
    <dbReference type="NCBI Taxonomy" id="45354"/>
    <lineage>
        <taxon>Eukaryota</taxon>
        <taxon>Fungi</taxon>
        <taxon>Dikarya</taxon>
        <taxon>Ascomycota</taxon>
        <taxon>Saccharomycotina</taxon>
        <taxon>Pichiomycetes</taxon>
        <taxon>Metschnikowiaceae</taxon>
        <taxon>Sungouiella</taxon>
    </lineage>
</organism>
<dbReference type="OrthoDB" id="674963at2759"/>
<keyword evidence="4 8" id="KW-0747">Spliceosome</keyword>
<keyword evidence="7 8" id="KW-0539">Nucleus</keyword>
<dbReference type="STRING" id="45354.A0A1L0BJK4"/>
<protein>
    <recommendedName>
        <fullName evidence="8">Splicing factor YJU2</fullName>
    </recommendedName>
</protein>
<evidence type="ECO:0000313" key="11">
    <source>
        <dbReference type="Proteomes" id="UP000182334"/>
    </source>
</evidence>
<feature type="binding site" evidence="8">
    <location>
        <position position="79"/>
    </location>
    <ligand>
        <name>Zn(2+)</name>
        <dbReference type="ChEBI" id="CHEBI:29105"/>
    </ligand>
</feature>
<evidence type="ECO:0000256" key="2">
    <source>
        <dbReference type="ARBA" id="ARBA00022664"/>
    </source>
</evidence>
<reference evidence="10 11" key="1">
    <citation type="submission" date="2016-10" db="EMBL/GenBank/DDBJ databases">
        <authorList>
            <person name="de Groot N.N."/>
        </authorList>
    </citation>
    <scope>NUCLEOTIDE SEQUENCE [LARGE SCALE GENOMIC DNA]</scope>
    <source>
        <strain evidence="10 11">CBS 141442</strain>
    </source>
</reference>
<evidence type="ECO:0000256" key="7">
    <source>
        <dbReference type="ARBA" id="ARBA00023242"/>
    </source>
</evidence>
<comment type="subcellular location">
    <subcellularLocation>
        <location evidence="1 8">Nucleus</location>
    </subcellularLocation>
</comment>
<dbReference type="Pfam" id="PF04502">
    <property type="entry name" value="Saf4_Yju2"/>
    <property type="match status" value="1"/>
</dbReference>
<sequence length="361" mass="40943">MSERKAINKWYPPDYDPSKAPKKAKKSNANEKVRLMLPFSMKCLQCNEYIAARRKFNARKEVTADRYMGIKIIKFHIKCPRCNNGIVFKTDPKLAGFVPVEGGVRNYESATEVKIKPVETEDEIFARLEREDEENQKFHEQQDKRKHNPFWLAQDKDTSKDSMANLEDKLVEQQKEQEMHDHLAYLQAKAQKLQQSGGSEIVAETLKVKLVEKRKLELDHENDEIVKELFARKISGHPQVVGGVIKVKRRNLDNKVRKQIESSGDHRIEQRETELKSDNPLKSASAELQTTNENSHEVITNSSSTTNSSKSTISCQPTKINFLQHESLSSVAKSNIDAEKTSSPAASGLSALAGYSSDDDD</sequence>
<keyword evidence="3 8" id="KW-0479">Metal-binding</keyword>
<dbReference type="PANTHER" id="PTHR12111">
    <property type="entry name" value="SPLICING FACTOR YJU2"/>
    <property type="match status" value="1"/>
</dbReference>
<evidence type="ECO:0000256" key="8">
    <source>
        <dbReference type="HAMAP-Rule" id="MF_03226"/>
    </source>
</evidence>
<dbReference type="AlphaFoldDB" id="A0A1L0BJK4"/>
<keyword evidence="11" id="KW-1185">Reference proteome</keyword>
<comment type="function">
    <text evidence="8">Part of the spliceosome which catalyzes two sequential transesterification reactions, first the excision of the non-coding intron from pre-mRNA and then the ligation of the coding exons to form the mature mRNA. Plays a role in stabilizing the structure of the spliceosome catalytic core and docking of the branch helix into the active site, producing 5'-exon and lariat intron-3'-intermediates.</text>
</comment>
<evidence type="ECO:0000256" key="5">
    <source>
        <dbReference type="ARBA" id="ARBA00022833"/>
    </source>
</evidence>
<feature type="compositionally biased region" description="Basic and acidic residues" evidence="9">
    <location>
        <begin position="258"/>
        <end position="279"/>
    </location>
</feature>
<feature type="compositionally biased region" description="Low complexity" evidence="9">
    <location>
        <begin position="342"/>
        <end position="361"/>
    </location>
</feature>
<dbReference type="GO" id="GO:0000349">
    <property type="term" value="P:generation of catalytic spliceosome for first transesterification step"/>
    <property type="evidence" value="ECO:0007669"/>
    <property type="project" value="UniProtKB-UniRule"/>
</dbReference>
<gene>
    <name evidence="10" type="ORF">SAMEA4029010_CIC11G00000003722</name>
</gene>
<evidence type="ECO:0000256" key="1">
    <source>
        <dbReference type="ARBA" id="ARBA00004123"/>
    </source>
</evidence>
<dbReference type="PANTHER" id="PTHR12111:SF1">
    <property type="entry name" value="SPLICING FACTOR YJU2"/>
    <property type="match status" value="1"/>
</dbReference>
<comment type="subunit">
    <text evidence="8">Component of the spliceosome. Present in the activated B complex, the catalytically activated B* complex which catalyzes the branching, the catalytic step 1 C complex catalyzing the exon ligation, and the postcatalytic P complex containing the ligated exons (mRNA) and the excised lariat intron.</text>
</comment>
<evidence type="ECO:0000256" key="6">
    <source>
        <dbReference type="ARBA" id="ARBA00023187"/>
    </source>
</evidence>
<keyword evidence="6" id="KW-0508">mRNA splicing</keyword>
<dbReference type="Proteomes" id="UP000182334">
    <property type="component" value="Chromosome III"/>
</dbReference>
<accession>A0A1L0BJK4</accession>
<dbReference type="EMBL" id="LT635758">
    <property type="protein sequence ID" value="SGZ51545.1"/>
    <property type="molecule type" value="Genomic_DNA"/>
</dbReference>
<feature type="region of interest" description="Disordered" evidence="9">
    <location>
        <begin position="258"/>
        <end position="313"/>
    </location>
</feature>
<dbReference type="InterPro" id="IPR043701">
    <property type="entry name" value="Yju2"/>
</dbReference>
<feature type="region of interest" description="Disordered" evidence="9">
    <location>
        <begin position="335"/>
        <end position="361"/>
    </location>
</feature>
<dbReference type="GO" id="GO:0046872">
    <property type="term" value="F:metal ion binding"/>
    <property type="evidence" value="ECO:0007669"/>
    <property type="project" value="UniProtKB-KW"/>
</dbReference>
<dbReference type="GO" id="GO:0071006">
    <property type="term" value="C:U2-type catalytic step 1 spliceosome"/>
    <property type="evidence" value="ECO:0007669"/>
    <property type="project" value="UniProtKB-UniRule"/>
</dbReference>
<comment type="similarity">
    <text evidence="8">Belongs to the CWC16 family. YJU2 subfamily.</text>
</comment>
<dbReference type="HAMAP" id="MF_03226">
    <property type="entry name" value="YJU2"/>
    <property type="match status" value="1"/>
</dbReference>
<feature type="binding site" evidence="8">
    <location>
        <position position="46"/>
    </location>
    <ligand>
        <name>Zn(2+)</name>
        <dbReference type="ChEBI" id="CHEBI:29105"/>
    </ligand>
</feature>
<evidence type="ECO:0000256" key="4">
    <source>
        <dbReference type="ARBA" id="ARBA00022728"/>
    </source>
</evidence>
<evidence type="ECO:0000313" key="10">
    <source>
        <dbReference type="EMBL" id="SGZ51545.1"/>
    </source>
</evidence>
<keyword evidence="5 8" id="KW-0862">Zinc</keyword>
<evidence type="ECO:0000256" key="3">
    <source>
        <dbReference type="ARBA" id="ARBA00022723"/>
    </source>
</evidence>
<evidence type="ECO:0000256" key="9">
    <source>
        <dbReference type="SAM" id="MobiDB-lite"/>
    </source>
</evidence>
<dbReference type="InterPro" id="IPR007590">
    <property type="entry name" value="Saf4/Yju2"/>
</dbReference>
<feature type="binding site" evidence="8">
    <location>
        <position position="82"/>
    </location>
    <ligand>
        <name>Zn(2+)</name>
        <dbReference type="ChEBI" id="CHEBI:29105"/>
    </ligand>
</feature>
<feature type="compositionally biased region" description="Low complexity" evidence="9">
    <location>
        <begin position="299"/>
        <end position="313"/>
    </location>
</feature>
<proteinExistence type="inferred from homology"/>